<gene>
    <name evidence="6" type="primary">yagE</name>
    <name evidence="6" type="ORF">GTGU_04591</name>
</gene>
<evidence type="ECO:0000256" key="4">
    <source>
        <dbReference type="PIRSR" id="PIRSR001365-1"/>
    </source>
</evidence>
<dbReference type="PANTHER" id="PTHR12128:SF28">
    <property type="entry name" value="2-DEHYDRO-3-DEOXY-D-GLUCONATE ALDOLASE YAGE-RELATED"/>
    <property type="match status" value="1"/>
</dbReference>
<dbReference type="OrthoDB" id="199953at2"/>
<dbReference type="eggNOG" id="COG0329">
    <property type="taxonomic scope" value="Bacteria"/>
</dbReference>
<dbReference type="PIRSF" id="PIRSF001365">
    <property type="entry name" value="DHDPS"/>
    <property type="match status" value="1"/>
</dbReference>
<proteinExistence type="inferred from homology"/>
<keyword evidence="2" id="KW-0704">Schiff base</keyword>
<reference evidence="7" key="1">
    <citation type="submission" date="2014-05" db="EMBL/GenBank/DDBJ databases">
        <title>ATOL: Assembling a taxonomically balanced genome-scale reconstruction of the evolutionary history of the Enterobacteriaceae.</title>
        <authorList>
            <person name="Plunkett G. III"/>
            <person name="Neeno-Eckwall E.C."/>
            <person name="Glasner J.D."/>
            <person name="Perna N.T."/>
        </authorList>
    </citation>
    <scope>NUCLEOTIDE SEQUENCE [LARGE SCALE GENOMIC DNA]</scope>
    <source>
        <strain evidence="7">ATCC 49490</strain>
    </source>
</reference>
<dbReference type="EMBL" id="JMTB01000128">
    <property type="protein sequence ID" value="KFB98063.1"/>
    <property type="molecule type" value="Genomic_DNA"/>
</dbReference>
<dbReference type="InterPro" id="IPR002220">
    <property type="entry name" value="DapA-like"/>
</dbReference>
<dbReference type="EC" id="4.-.-.-" evidence="6"/>
<comment type="caution">
    <text evidence="6">The sequence shown here is derived from an EMBL/GenBank/DDBJ whole genome shotgun (WGS) entry which is preliminary data.</text>
</comment>
<evidence type="ECO:0000256" key="3">
    <source>
        <dbReference type="PIRNR" id="PIRNR001365"/>
    </source>
</evidence>
<dbReference type="PRINTS" id="PR00146">
    <property type="entry name" value="DHPICSNTHASE"/>
</dbReference>
<feature type="active site" description="Proton donor/acceptor" evidence="4">
    <location>
        <position position="135"/>
    </location>
</feature>
<dbReference type="PROSITE" id="PS00665">
    <property type="entry name" value="DHDPS_1"/>
    <property type="match status" value="1"/>
</dbReference>
<evidence type="ECO:0000256" key="2">
    <source>
        <dbReference type="ARBA" id="ARBA00023270"/>
    </source>
</evidence>
<dbReference type="CDD" id="cd00408">
    <property type="entry name" value="DHDPS-like"/>
    <property type="match status" value="1"/>
</dbReference>
<dbReference type="SMART" id="SM01130">
    <property type="entry name" value="DHDPS"/>
    <property type="match status" value="1"/>
</dbReference>
<name>A0A084ZKR9_9ENTR</name>
<feature type="active site" description="Schiff-base intermediate with substrate" evidence="4">
    <location>
        <position position="164"/>
    </location>
</feature>
<dbReference type="Proteomes" id="UP000028630">
    <property type="component" value="Unassembled WGS sequence"/>
</dbReference>
<dbReference type="GO" id="GO:0005829">
    <property type="term" value="C:cytosol"/>
    <property type="evidence" value="ECO:0007669"/>
    <property type="project" value="TreeGrafter"/>
</dbReference>
<dbReference type="AlphaFoldDB" id="A0A084ZKR9"/>
<comment type="similarity">
    <text evidence="3">Belongs to the DapA family.</text>
</comment>
<evidence type="ECO:0000256" key="1">
    <source>
        <dbReference type="ARBA" id="ARBA00023239"/>
    </source>
</evidence>
<dbReference type="Pfam" id="PF00701">
    <property type="entry name" value="DHDPS"/>
    <property type="match status" value="1"/>
</dbReference>
<dbReference type="SUPFAM" id="SSF51569">
    <property type="entry name" value="Aldolase"/>
    <property type="match status" value="1"/>
</dbReference>
<organism evidence="6 7">
    <name type="scientific">Trabulsiella guamensis ATCC 49490</name>
    <dbReference type="NCBI Taxonomy" id="1005994"/>
    <lineage>
        <taxon>Bacteria</taxon>
        <taxon>Pseudomonadati</taxon>
        <taxon>Pseudomonadota</taxon>
        <taxon>Gammaproteobacteria</taxon>
        <taxon>Enterobacterales</taxon>
        <taxon>Enterobacteriaceae</taxon>
        <taxon>Trabulsiella</taxon>
    </lineage>
</organism>
<protein>
    <submittedName>
        <fullName evidence="6">Putative dihydrodipicolinate synthase</fullName>
        <ecNumber evidence="6">4.-.-.-</ecNumber>
    </submittedName>
</protein>
<keyword evidence="1 3" id="KW-0456">Lyase</keyword>
<dbReference type="GO" id="GO:0016829">
    <property type="term" value="F:lyase activity"/>
    <property type="evidence" value="ECO:0007669"/>
    <property type="project" value="UniProtKB-KW"/>
</dbReference>
<feature type="binding site" evidence="5">
    <location>
        <position position="209"/>
    </location>
    <ligand>
        <name>pyruvate</name>
        <dbReference type="ChEBI" id="CHEBI:15361"/>
    </ligand>
</feature>
<dbReference type="InterPro" id="IPR020625">
    <property type="entry name" value="Schiff_base-form_aldolases_AS"/>
</dbReference>
<sequence>MKKFRGIIPPVSSTFDRHGAIDNVAMKQVADFLINKGVDGLFYLGTGGEFSQMNASQRMAFTEAAVSVVDGRVPVLIGVGSPSTDEAVKLARHAQACGADGIVAINPYYWKVASRNLDDYYHQIASNVELPVIIYNFPDLTGQDLSPDIVKRLVLQNENIVGIKDTIDSVGHLRAMINTIKAVRPDFSVFCGYDDHLLNTLLLGGDGAITASANFAPELSVGIYKAWQEGNLALAASLNKRLLQLPSIYALETPFVSLIKHAMQCVGLPVETYCLPPILEASKEAKDKVHALLVAQGIVNA</sequence>
<evidence type="ECO:0000256" key="5">
    <source>
        <dbReference type="PIRSR" id="PIRSR001365-2"/>
    </source>
</evidence>
<evidence type="ECO:0000313" key="6">
    <source>
        <dbReference type="EMBL" id="KFB98063.1"/>
    </source>
</evidence>
<dbReference type="InterPro" id="IPR013785">
    <property type="entry name" value="Aldolase_TIM"/>
</dbReference>
<dbReference type="Gene3D" id="3.20.20.70">
    <property type="entry name" value="Aldolase class I"/>
    <property type="match status" value="1"/>
</dbReference>
<dbReference type="PANTHER" id="PTHR12128">
    <property type="entry name" value="DIHYDRODIPICOLINATE SYNTHASE"/>
    <property type="match status" value="1"/>
</dbReference>
<dbReference type="RefSeq" id="WP_038163069.1">
    <property type="nucleotide sequence ID" value="NZ_JMTB01000128.1"/>
</dbReference>
<keyword evidence="7" id="KW-1185">Reference proteome</keyword>
<accession>A0A084ZKR9</accession>
<dbReference type="PROSITE" id="PS00666">
    <property type="entry name" value="DHDPS_2"/>
    <property type="match status" value="1"/>
</dbReference>
<dbReference type="InterPro" id="IPR020624">
    <property type="entry name" value="Schiff_base-form_aldolases_CS"/>
</dbReference>
<evidence type="ECO:0000313" key="7">
    <source>
        <dbReference type="Proteomes" id="UP000028630"/>
    </source>
</evidence>